<dbReference type="Gene3D" id="3.30.1050.10">
    <property type="entry name" value="SCP2 sterol-binding domain"/>
    <property type="match status" value="1"/>
</dbReference>
<dbReference type="RefSeq" id="WP_072427396.1">
    <property type="nucleotide sequence ID" value="NZ_FPKR01000003.1"/>
</dbReference>
<keyword evidence="1" id="KW-0831">Ubiquinone biosynthesis</keyword>
<evidence type="ECO:0000256" key="1">
    <source>
        <dbReference type="HAMAP-Rule" id="MF_02231"/>
    </source>
</evidence>
<sequence>MNPVLTRLQAPLQRLAAHVPAPLLSLHFAAGLEIARRLKWLSPPPELDGRSFAINLRDLGLRHAFCCRQGQFRPHWPQAVDLELSASTADFLAMLRGQMDADTLFFQRRLQISGDTELGLIVKNWLDAAERPAWLDKLASCLPA</sequence>
<evidence type="ECO:0000313" key="4">
    <source>
        <dbReference type="Proteomes" id="UP000186513"/>
    </source>
</evidence>
<dbReference type="AlphaFoldDB" id="A0A1K2HAX5"/>
<dbReference type="UniPathway" id="UPA00232"/>
<dbReference type="EMBL" id="FPKR01000003">
    <property type="protein sequence ID" value="SFZ73482.1"/>
    <property type="molecule type" value="Genomic_DNA"/>
</dbReference>
<comment type="function">
    <text evidence="1">Required for O(2)-independent ubiquinone (coenzyme Q) biosynthesis. Likely functions as an accessory factor.</text>
</comment>
<dbReference type="Proteomes" id="UP000186513">
    <property type="component" value="Unassembled WGS sequence"/>
</dbReference>
<dbReference type="InterPro" id="IPR016830">
    <property type="entry name" value="UbiT"/>
</dbReference>
<comment type="similarity">
    <text evidence="1">Belongs to the UbiT family.</text>
</comment>
<dbReference type="Pfam" id="PF02036">
    <property type="entry name" value="SCP2"/>
    <property type="match status" value="1"/>
</dbReference>
<evidence type="ECO:0000313" key="3">
    <source>
        <dbReference type="EMBL" id="SFZ73482.1"/>
    </source>
</evidence>
<comment type="pathway">
    <text evidence="1">Cofactor biosynthesis; ubiquinone biosynthesis.</text>
</comment>
<organism evidence="3 4">
    <name type="scientific">Chitinimonas taiwanensis DSM 18899</name>
    <dbReference type="NCBI Taxonomy" id="1121279"/>
    <lineage>
        <taxon>Bacteria</taxon>
        <taxon>Pseudomonadati</taxon>
        <taxon>Pseudomonadota</taxon>
        <taxon>Betaproteobacteria</taxon>
        <taxon>Neisseriales</taxon>
        <taxon>Chitinibacteraceae</taxon>
        <taxon>Chitinimonas</taxon>
    </lineage>
</organism>
<accession>A0A1K2HAX5</accession>
<dbReference type="SUPFAM" id="SSF55718">
    <property type="entry name" value="SCP-like"/>
    <property type="match status" value="1"/>
</dbReference>
<dbReference type="OrthoDB" id="5292463at2"/>
<proteinExistence type="inferred from homology"/>
<keyword evidence="4" id="KW-1185">Reference proteome</keyword>
<dbReference type="GO" id="GO:0006744">
    <property type="term" value="P:ubiquinone biosynthetic process"/>
    <property type="evidence" value="ECO:0007669"/>
    <property type="project" value="UniProtKB-UniRule"/>
</dbReference>
<name>A0A1K2HAX5_9NEIS</name>
<reference evidence="3 4" key="1">
    <citation type="submission" date="2016-11" db="EMBL/GenBank/DDBJ databases">
        <authorList>
            <person name="Jaros S."/>
            <person name="Januszkiewicz K."/>
            <person name="Wedrychowicz H."/>
        </authorList>
    </citation>
    <scope>NUCLEOTIDE SEQUENCE [LARGE SCALE GENOMIC DNA]</scope>
    <source>
        <strain evidence="3 4">DSM 18899</strain>
    </source>
</reference>
<evidence type="ECO:0000259" key="2">
    <source>
        <dbReference type="Pfam" id="PF02036"/>
    </source>
</evidence>
<dbReference type="HAMAP" id="MF_02231">
    <property type="entry name" value="UbiT"/>
    <property type="match status" value="1"/>
</dbReference>
<dbReference type="InterPro" id="IPR036527">
    <property type="entry name" value="SCP2_sterol-bd_dom_sf"/>
</dbReference>
<feature type="domain" description="SCP2" evidence="2">
    <location>
        <begin position="47"/>
        <end position="126"/>
    </location>
</feature>
<dbReference type="STRING" id="1121279.SAMN02745887_00849"/>
<protein>
    <recommendedName>
        <fullName evidence="1">Ubiquinone biosynthesis accessory factor UbiT</fullName>
    </recommendedName>
</protein>
<gene>
    <name evidence="1" type="primary">ubiT</name>
    <name evidence="3" type="ORF">SAMN02745887_00849</name>
</gene>
<dbReference type="InterPro" id="IPR003033">
    <property type="entry name" value="SCP2_sterol-bd_dom"/>
</dbReference>